<name>A0A7W9W1V8_9FIRM</name>
<proteinExistence type="inferred from homology"/>
<comment type="caution">
    <text evidence="4">The sequence shown here is derived from an EMBL/GenBank/DDBJ whole genome shotgun (WGS) entry which is preliminary data.</text>
</comment>
<gene>
    <name evidence="4" type="ORF">HNQ46_000570</name>
</gene>
<evidence type="ECO:0000256" key="2">
    <source>
        <dbReference type="ARBA" id="ARBA00061366"/>
    </source>
</evidence>
<dbReference type="EC" id="3.1.-.-" evidence="4"/>
<dbReference type="GO" id="GO:0006415">
    <property type="term" value="P:translational termination"/>
    <property type="evidence" value="ECO:0007669"/>
    <property type="project" value="TreeGrafter"/>
</dbReference>
<evidence type="ECO:0000313" key="4">
    <source>
        <dbReference type="EMBL" id="MBB6040607.1"/>
    </source>
</evidence>
<accession>A0A7W9W1V8</accession>
<dbReference type="InterPro" id="IPR004386">
    <property type="entry name" value="Toxin_YafQ-like"/>
</dbReference>
<dbReference type="Pfam" id="PF15738">
    <property type="entry name" value="YafQ_toxin"/>
    <property type="match status" value="1"/>
</dbReference>
<feature type="active site" description="Proton donor" evidence="3">
    <location>
        <position position="86"/>
    </location>
</feature>
<dbReference type="Proteomes" id="UP000522163">
    <property type="component" value="Unassembled WGS sequence"/>
</dbReference>
<evidence type="ECO:0000256" key="1">
    <source>
        <dbReference type="ARBA" id="ARBA00022649"/>
    </source>
</evidence>
<evidence type="ECO:0000256" key="3">
    <source>
        <dbReference type="PIRSR" id="PIRSR006156-1"/>
    </source>
</evidence>
<sequence length="92" mass="10560">MLELVTTGVFRKDLKLAKKRGYDLSLLETVLNALLEEKTLDQRYHDHALTGNYIGFRECHILPDWLLIYAVNKSQLILTASRTGTHSDLFGR</sequence>
<dbReference type="GeneID" id="85014130"/>
<dbReference type="EMBL" id="JACHHH010000002">
    <property type="protein sequence ID" value="MBB6040607.1"/>
    <property type="molecule type" value="Genomic_DNA"/>
</dbReference>
<dbReference type="PANTHER" id="PTHR40588">
    <property type="entry name" value="MRNA INTERFERASE TOXIN YAFQ"/>
    <property type="match status" value="1"/>
</dbReference>
<dbReference type="PANTHER" id="PTHR40588:SF1">
    <property type="entry name" value="MRNA INTERFERASE TOXIN YAFQ"/>
    <property type="match status" value="1"/>
</dbReference>
<dbReference type="GO" id="GO:0006402">
    <property type="term" value="P:mRNA catabolic process"/>
    <property type="evidence" value="ECO:0007669"/>
    <property type="project" value="TreeGrafter"/>
</dbReference>
<dbReference type="GO" id="GO:0016787">
    <property type="term" value="F:hydrolase activity"/>
    <property type="evidence" value="ECO:0007669"/>
    <property type="project" value="UniProtKB-KW"/>
</dbReference>
<protein>
    <submittedName>
        <fullName evidence="4">mRNA interferase YafQ</fullName>
        <ecNumber evidence="4">3.1.-.-</ecNumber>
    </submittedName>
</protein>
<keyword evidence="1" id="KW-1277">Toxin-antitoxin system</keyword>
<evidence type="ECO:0000313" key="5">
    <source>
        <dbReference type="Proteomes" id="UP000522163"/>
    </source>
</evidence>
<dbReference type="FunFam" id="3.30.2310.20:FF:000003">
    <property type="entry name" value="Type II toxin-antitoxin system YafQ family toxin"/>
    <property type="match status" value="1"/>
</dbReference>
<dbReference type="GO" id="GO:0004521">
    <property type="term" value="F:RNA endonuclease activity"/>
    <property type="evidence" value="ECO:0007669"/>
    <property type="project" value="TreeGrafter"/>
</dbReference>
<comment type="similarity">
    <text evidence="2">Belongs to the RelE toxin family. YafQ subfamily.</text>
</comment>
<dbReference type="InterPro" id="IPR035093">
    <property type="entry name" value="RelE/ParE_toxin_dom_sf"/>
</dbReference>
<dbReference type="SUPFAM" id="SSF143011">
    <property type="entry name" value="RelE-like"/>
    <property type="match status" value="1"/>
</dbReference>
<organism evidence="4 5">
    <name type="scientific">Oribacterium sinus</name>
    <dbReference type="NCBI Taxonomy" id="237576"/>
    <lineage>
        <taxon>Bacteria</taxon>
        <taxon>Bacillati</taxon>
        <taxon>Bacillota</taxon>
        <taxon>Clostridia</taxon>
        <taxon>Lachnospirales</taxon>
        <taxon>Lachnospiraceae</taxon>
        <taxon>Oribacterium</taxon>
    </lineage>
</organism>
<dbReference type="PIRSF" id="PIRSF006156">
    <property type="entry name" value="YafQ"/>
    <property type="match status" value="1"/>
</dbReference>
<dbReference type="AlphaFoldDB" id="A0A7W9W1V8"/>
<dbReference type="NCBIfam" id="TIGR02385">
    <property type="entry name" value="RelE_StbE"/>
    <property type="match status" value="1"/>
</dbReference>
<dbReference type="InterPro" id="IPR007712">
    <property type="entry name" value="RelE/ParE_toxin"/>
</dbReference>
<dbReference type="Gene3D" id="3.30.2310.20">
    <property type="entry name" value="RelE-like"/>
    <property type="match status" value="1"/>
</dbReference>
<keyword evidence="4" id="KW-0378">Hydrolase</keyword>
<reference evidence="4 5" key="1">
    <citation type="submission" date="2020-08" db="EMBL/GenBank/DDBJ databases">
        <title>Genomic Encyclopedia of Type Strains, Phase IV (KMG-IV): sequencing the most valuable type-strain genomes for metagenomic binning, comparative biology and taxonomic classification.</title>
        <authorList>
            <person name="Goeker M."/>
        </authorList>
    </citation>
    <scope>NUCLEOTIDE SEQUENCE [LARGE SCALE GENOMIC DNA]</scope>
    <source>
        <strain evidence="4 5">DSM 17245</strain>
    </source>
</reference>
<dbReference type="RefSeq" id="WP_183682723.1">
    <property type="nucleotide sequence ID" value="NZ_JACHHH010000002.1"/>
</dbReference>